<dbReference type="AlphaFoldDB" id="A0AAN4ZK77"/>
<sequence length="86" mass="9896">SFPHRHTHRVGRGAARFGSRAEYHGRSLVHARRREQGAFPEYRADLARRNGIIIFIYLDEMLWRRATARGLAAHPHTANRPEQAIG</sequence>
<dbReference type="Proteomes" id="UP001328107">
    <property type="component" value="Unassembled WGS sequence"/>
</dbReference>
<proteinExistence type="predicted"/>
<feature type="non-terminal residue" evidence="1">
    <location>
        <position position="1"/>
    </location>
</feature>
<protein>
    <submittedName>
        <fullName evidence="1">Uncharacterized protein</fullName>
    </submittedName>
</protein>
<reference evidence="2" key="1">
    <citation type="submission" date="2022-10" db="EMBL/GenBank/DDBJ databases">
        <title>Genome assembly of Pristionchus species.</title>
        <authorList>
            <person name="Yoshida K."/>
            <person name="Sommer R.J."/>
        </authorList>
    </citation>
    <scope>NUCLEOTIDE SEQUENCE [LARGE SCALE GENOMIC DNA]</scope>
    <source>
        <strain evidence="2">RS5460</strain>
    </source>
</reference>
<evidence type="ECO:0000313" key="2">
    <source>
        <dbReference type="Proteomes" id="UP001328107"/>
    </source>
</evidence>
<keyword evidence="2" id="KW-1185">Reference proteome</keyword>
<evidence type="ECO:0000313" key="1">
    <source>
        <dbReference type="EMBL" id="GMR38535.1"/>
    </source>
</evidence>
<name>A0AAN4ZK77_9BILA</name>
<accession>A0AAN4ZK77</accession>
<feature type="non-terminal residue" evidence="1">
    <location>
        <position position="86"/>
    </location>
</feature>
<dbReference type="EMBL" id="BTRK01000002">
    <property type="protein sequence ID" value="GMR38535.1"/>
    <property type="molecule type" value="Genomic_DNA"/>
</dbReference>
<gene>
    <name evidence="1" type="ORF">PMAYCL1PPCAC_08730</name>
</gene>
<comment type="caution">
    <text evidence="1">The sequence shown here is derived from an EMBL/GenBank/DDBJ whole genome shotgun (WGS) entry which is preliminary data.</text>
</comment>
<organism evidence="1 2">
    <name type="scientific">Pristionchus mayeri</name>
    <dbReference type="NCBI Taxonomy" id="1317129"/>
    <lineage>
        <taxon>Eukaryota</taxon>
        <taxon>Metazoa</taxon>
        <taxon>Ecdysozoa</taxon>
        <taxon>Nematoda</taxon>
        <taxon>Chromadorea</taxon>
        <taxon>Rhabditida</taxon>
        <taxon>Rhabditina</taxon>
        <taxon>Diplogasteromorpha</taxon>
        <taxon>Diplogasteroidea</taxon>
        <taxon>Neodiplogasteridae</taxon>
        <taxon>Pristionchus</taxon>
    </lineage>
</organism>